<dbReference type="Gene3D" id="3.20.20.80">
    <property type="entry name" value="Glycosidases"/>
    <property type="match status" value="2"/>
</dbReference>
<evidence type="ECO:0000256" key="1">
    <source>
        <dbReference type="ARBA" id="ARBA00005641"/>
    </source>
</evidence>
<dbReference type="InterPro" id="IPR017853">
    <property type="entry name" value="GH"/>
</dbReference>
<evidence type="ECO:0000259" key="6">
    <source>
        <dbReference type="Pfam" id="PF00150"/>
    </source>
</evidence>
<name>A0ABD3S491_9LAMI</name>
<comment type="caution">
    <text evidence="7">The sequence shown here is derived from an EMBL/GenBank/DDBJ whole genome shotgun (WGS) entry which is preliminary data.</text>
</comment>
<dbReference type="InterPro" id="IPR035992">
    <property type="entry name" value="Ricin_B-like_lectins"/>
</dbReference>
<dbReference type="GO" id="GO:0016798">
    <property type="term" value="F:hydrolase activity, acting on glycosyl bonds"/>
    <property type="evidence" value="ECO:0007669"/>
    <property type="project" value="UniProtKB-KW"/>
</dbReference>
<accession>A0ABD3S491</accession>
<evidence type="ECO:0000256" key="4">
    <source>
        <dbReference type="SAM" id="Phobius"/>
    </source>
</evidence>
<evidence type="ECO:0000256" key="5">
    <source>
        <dbReference type="SAM" id="SignalP"/>
    </source>
</evidence>
<dbReference type="EMBL" id="JBJXBP010000007">
    <property type="protein sequence ID" value="KAL3819301.1"/>
    <property type="molecule type" value="Genomic_DNA"/>
</dbReference>
<evidence type="ECO:0000313" key="8">
    <source>
        <dbReference type="Proteomes" id="UP001634393"/>
    </source>
</evidence>
<dbReference type="InterPro" id="IPR001547">
    <property type="entry name" value="Glyco_hydro_5"/>
</dbReference>
<dbReference type="Proteomes" id="UP001634393">
    <property type="component" value="Unassembled WGS sequence"/>
</dbReference>
<dbReference type="PANTHER" id="PTHR31263:SF44">
    <property type="entry name" value="OS04G0481200 PROTEIN"/>
    <property type="match status" value="1"/>
</dbReference>
<keyword evidence="4" id="KW-1133">Transmembrane helix</keyword>
<evidence type="ECO:0000256" key="2">
    <source>
        <dbReference type="ARBA" id="ARBA00022801"/>
    </source>
</evidence>
<keyword evidence="2" id="KW-0378">Hydrolase</keyword>
<dbReference type="SUPFAM" id="SSF50370">
    <property type="entry name" value="Ricin B-like lectins"/>
    <property type="match status" value="2"/>
</dbReference>
<reference evidence="7 8" key="1">
    <citation type="submission" date="2024-12" db="EMBL/GenBank/DDBJ databases">
        <title>The unique morphological basis and parallel evolutionary history of personate flowers in Penstemon.</title>
        <authorList>
            <person name="Depatie T.H."/>
            <person name="Wessinger C.A."/>
        </authorList>
    </citation>
    <scope>NUCLEOTIDE SEQUENCE [LARGE SCALE GENOMIC DNA]</scope>
    <source>
        <strain evidence="7">WTNN_2</strain>
        <tissue evidence="7">Leaf</tissue>
    </source>
</reference>
<feature type="domain" description="Glycoside hydrolase family 5" evidence="6">
    <location>
        <begin position="648"/>
        <end position="929"/>
    </location>
</feature>
<gene>
    <name evidence="7" type="ORF">ACJIZ3_005206</name>
</gene>
<keyword evidence="8" id="KW-1185">Reference proteome</keyword>
<feature type="transmembrane region" description="Helical" evidence="4">
    <location>
        <begin position="584"/>
        <end position="602"/>
    </location>
</feature>
<dbReference type="SUPFAM" id="SSF51445">
    <property type="entry name" value="(Trans)glycosidases"/>
    <property type="match status" value="2"/>
</dbReference>
<dbReference type="AlphaFoldDB" id="A0ABD3S491"/>
<dbReference type="Pfam" id="PF00150">
    <property type="entry name" value="Cellulase"/>
    <property type="match status" value="2"/>
</dbReference>
<protein>
    <recommendedName>
        <fullName evidence="6">Glycoside hydrolase family 5 domain-containing protein</fullName>
    </recommendedName>
</protein>
<feature type="chain" id="PRO_5044812832" description="Glycoside hydrolase family 5 domain-containing protein" evidence="5">
    <location>
        <begin position="26"/>
        <end position="1139"/>
    </location>
</feature>
<comment type="similarity">
    <text evidence="1">Belongs to the glycosyl hydrolase 5 (cellulase A) family.</text>
</comment>
<keyword evidence="3" id="KW-0326">Glycosidase</keyword>
<evidence type="ECO:0000313" key="7">
    <source>
        <dbReference type="EMBL" id="KAL3819301.1"/>
    </source>
</evidence>
<keyword evidence="5" id="KW-0732">Signal</keyword>
<evidence type="ECO:0000256" key="3">
    <source>
        <dbReference type="ARBA" id="ARBA00023295"/>
    </source>
</evidence>
<proteinExistence type="inferred from homology"/>
<keyword evidence="4" id="KW-0812">Transmembrane</keyword>
<organism evidence="7 8">
    <name type="scientific">Penstemon smallii</name>
    <dbReference type="NCBI Taxonomy" id="265156"/>
    <lineage>
        <taxon>Eukaryota</taxon>
        <taxon>Viridiplantae</taxon>
        <taxon>Streptophyta</taxon>
        <taxon>Embryophyta</taxon>
        <taxon>Tracheophyta</taxon>
        <taxon>Spermatophyta</taxon>
        <taxon>Magnoliopsida</taxon>
        <taxon>eudicotyledons</taxon>
        <taxon>Gunneridae</taxon>
        <taxon>Pentapetalae</taxon>
        <taxon>asterids</taxon>
        <taxon>lamiids</taxon>
        <taxon>Lamiales</taxon>
        <taxon>Plantaginaceae</taxon>
        <taxon>Cheloneae</taxon>
        <taxon>Penstemon</taxon>
    </lineage>
</organism>
<sequence>MWKLFYFPSCFLSSFLVMILVVCNGNTVKVQSLSTNSRWIVDDKAGHRVKLACVNWPSHLEVMAAEGLNKQPLDEICKRILAIGFNCVRLTWPLFLFTNDTSASLTVRQSFKNLGLIESIIGFQTNNPEIIDLSLINSYKAVVSSISNNNLMIILDNHVSKPGWCCSNSDGNGFFGDKYFDPDLWIKGLTRVATIFKNTNNVIGMSLRNELRGPRQNENDWFRYMQEGAEAVHAANRNVLVILSGLSFDKDLSFLGSKRVELSFTNKLVFEVHWYSFSEGEWGTRNVNQVCGQEVNNTMRRVGFFLEQGYPLFVSEFGVDMRGTNVNDNRYLNCFLGWAAEFDVDWALWVLGGSYYSREGVEGFNETYGVLDLNWNEISNPSFKQRILAIKPSFQGPGSPETCKHSIIFHPMTGLCVNKRSLLKQLTLGPCSKALPWRYTVEKTLMIKGTYLCLQAQRLGHQTKFGAGLTCGAANSKWEAISDSKMHVSSMLHNGENVCLDIDSNNENILITNRCKCLDRNDTKCDPASQWFKIIDSRRFYHIYASSILILRTYFHEFIFSNYQVLLVFEWVELRFTLTNMKRFLCFSLCLLSPLFLFFIGISTEAQPPLSTSSRWIVNESGQRVKLACVNWPTHLEVVVAEGLSKRPVDEISTEIIDMGFNCVRLTWPLFLFTNDTLASITVRQSFKNLGLIESISGLQANNPQIIDLSLINSYQAVVASLAKNNVMIILDNHTSKPGWCCSNFDGNGFFGDQYFNPDLWIKGLTKVATTFNNISNVVAMSLRNELRGPKQNVNDWYRYMQKGAEAVHAANPNVLVILSGLKYDRDLSFLHNKKVSLSFPNKLVFELHWYGFSDGTAWENGNPNQVCGQVVNDIEQKAGFLLDQGYPLFLSEFGFDMRGINVNDNRYLNCFMGWAAEFDVDWALWALTGSYYLREGVVGMDEYYGVYNWNWSEIRNQSLLQRISSLQYPFKGPGFSEARPHAILFHPMTGLCVKRMSFLEPLVLGPCSEAEAWDYTPQKTLTIKGTYFCLQADKLGQPTKFGIICSKANSKWEVISDSNMHLSSKLENGNKICLDIDSDKNIVTNNCKCLNRDSKCDPGSQWFKIIESTRSRTEKRSSPEIKSIVKIIAKDFLGSFSL</sequence>
<keyword evidence="4" id="KW-0472">Membrane</keyword>
<feature type="domain" description="Glycoside hydrolase family 5" evidence="6">
    <location>
        <begin position="121"/>
        <end position="352"/>
    </location>
</feature>
<dbReference type="PANTHER" id="PTHR31263">
    <property type="entry name" value="CELLULASE FAMILY PROTEIN (AFU_ORTHOLOGUE AFUA_5G14560)"/>
    <property type="match status" value="1"/>
</dbReference>
<feature type="signal peptide" evidence="5">
    <location>
        <begin position="1"/>
        <end position="25"/>
    </location>
</feature>